<comment type="caution">
    <text evidence="6">The sequence shown here is derived from an EMBL/GenBank/DDBJ whole genome shotgun (WGS) entry which is preliminary data.</text>
</comment>
<name>A0ABV8LFR5_9ACTN</name>
<dbReference type="SUPFAM" id="SSF46689">
    <property type="entry name" value="Homeodomain-like"/>
    <property type="match status" value="2"/>
</dbReference>
<accession>A0ABV8LFR5</accession>
<sequence>MRYAVAMVVDADDFVLGARSRGDRWAADQLARCRSEMESLERVEVSHEPPDSWIVTLAGEDRHTLARQAADLAHEIRDRIRRGTELTATVVIGRPAPVHQARRAATRTADRKLLADGGDRVILPSDDARPGGVPSARPPAKPDRPPARVETTLSACLRRGDRRAAVEVLIHWVGRAAAQPGATPQSLRHGLIAALLSAAEATGAQRLADGSVDWSSVPLTELFELADIHERSYLRLWLDNLIARLIGDHAGPGDPLELAITHIQQHFGDPALSLDSVAGAVAVSPFYISHLFRRRRGETFRHYLTGCRLAYARALLTGTGLPIEQIAARSGYTSAKRFRIVFKRHLGCPPAHYRRQRLH</sequence>
<evidence type="ECO:0000256" key="3">
    <source>
        <dbReference type="ARBA" id="ARBA00023163"/>
    </source>
</evidence>
<protein>
    <submittedName>
        <fullName evidence="6">Helix-turn-helix transcriptional regulator</fullName>
    </submittedName>
</protein>
<feature type="domain" description="HTH araC/xylS-type" evidence="5">
    <location>
        <begin position="257"/>
        <end position="356"/>
    </location>
</feature>
<evidence type="ECO:0000259" key="5">
    <source>
        <dbReference type="PROSITE" id="PS01124"/>
    </source>
</evidence>
<gene>
    <name evidence="6" type="ORF">ACFOZ4_00440</name>
</gene>
<dbReference type="PROSITE" id="PS00041">
    <property type="entry name" value="HTH_ARAC_FAMILY_1"/>
    <property type="match status" value="1"/>
</dbReference>
<evidence type="ECO:0000256" key="2">
    <source>
        <dbReference type="ARBA" id="ARBA00023125"/>
    </source>
</evidence>
<dbReference type="PANTHER" id="PTHR43280">
    <property type="entry name" value="ARAC-FAMILY TRANSCRIPTIONAL REGULATOR"/>
    <property type="match status" value="1"/>
</dbReference>
<dbReference type="SMART" id="SM00342">
    <property type="entry name" value="HTH_ARAC"/>
    <property type="match status" value="1"/>
</dbReference>
<dbReference type="EMBL" id="JBHSAY010000002">
    <property type="protein sequence ID" value="MFC4129080.1"/>
    <property type="molecule type" value="Genomic_DNA"/>
</dbReference>
<evidence type="ECO:0000313" key="7">
    <source>
        <dbReference type="Proteomes" id="UP001595816"/>
    </source>
</evidence>
<dbReference type="InterPro" id="IPR018062">
    <property type="entry name" value="HTH_AraC-typ_CS"/>
</dbReference>
<feature type="region of interest" description="Disordered" evidence="4">
    <location>
        <begin position="115"/>
        <end position="148"/>
    </location>
</feature>
<dbReference type="Proteomes" id="UP001595816">
    <property type="component" value="Unassembled WGS sequence"/>
</dbReference>
<dbReference type="RefSeq" id="WP_253763257.1">
    <property type="nucleotide sequence ID" value="NZ_JAMZDZ010000001.1"/>
</dbReference>
<dbReference type="PROSITE" id="PS01124">
    <property type="entry name" value="HTH_ARAC_FAMILY_2"/>
    <property type="match status" value="1"/>
</dbReference>
<keyword evidence="2" id="KW-0238">DNA-binding</keyword>
<dbReference type="InterPro" id="IPR018060">
    <property type="entry name" value="HTH_AraC"/>
</dbReference>
<dbReference type="InterPro" id="IPR009057">
    <property type="entry name" value="Homeodomain-like_sf"/>
</dbReference>
<proteinExistence type="predicted"/>
<dbReference type="PANTHER" id="PTHR43280:SF2">
    <property type="entry name" value="HTH-TYPE TRANSCRIPTIONAL REGULATOR EXSA"/>
    <property type="match status" value="1"/>
</dbReference>
<organism evidence="6 7">
    <name type="scientific">Hamadaea flava</name>
    <dbReference type="NCBI Taxonomy" id="1742688"/>
    <lineage>
        <taxon>Bacteria</taxon>
        <taxon>Bacillati</taxon>
        <taxon>Actinomycetota</taxon>
        <taxon>Actinomycetes</taxon>
        <taxon>Micromonosporales</taxon>
        <taxon>Micromonosporaceae</taxon>
        <taxon>Hamadaea</taxon>
    </lineage>
</organism>
<evidence type="ECO:0000313" key="6">
    <source>
        <dbReference type="EMBL" id="MFC4129080.1"/>
    </source>
</evidence>
<keyword evidence="1" id="KW-0805">Transcription regulation</keyword>
<evidence type="ECO:0000256" key="4">
    <source>
        <dbReference type="SAM" id="MobiDB-lite"/>
    </source>
</evidence>
<reference evidence="7" key="1">
    <citation type="journal article" date="2019" name="Int. J. Syst. Evol. Microbiol.">
        <title>The Global Catalogue of Microorganisms (GCM) 10K type strain sequencing project: providing services to taxonomists for standard genome sequencing and annotation.</title>
        <authorList>
            <consortium name="The Broad Institute Genomics Platform"/>
            <consortium name="The Broad Institute Genome Sequencing Center for Infectious Disease"/>
            <person name="Wu L."/>
            <person name="Ma J."/>
        </authorList>
    </citation>
    <scope>NUCLEOTIDE SEQUENCE [LARGE SCALE GENOMIC DNA]</scope>
    <source>
        <strain evidence="7">CGMCC 4.7289</strain>
    </source>
</reference>
<dbReference type="Gene3D" id="1.10.10.60">
    <property type="entry name" value="Homeodomain-like"/>
    <property type="match status" value="2"/>
</dbReference>
<evidence type="ECO:0000256" key="1">
    <source>
        <dbReference type="ARBA" id="ARBA00023015"/>
    </source>
</evidence>
<keyword evidence="3" id="KW-0804">Transcription</keyword>
<dbReference type="Pfam" id="PF12833">
    <property type="entry name" value="HTH_18"/>
    <property type="match status" value="1"/>
</dbReference>
<keyword evidence="7" id="KW-1185">Reference proteome</keyword>